<dbReference type="EMBL" id="BK015657">
    <property type="protein sequence ID" value="DAE18529.1"/>
    <property type="molecule type" value="Genomic_DNA"/>
</dbReference>
<keyword evidence="1" id="KW-1133">Transmembrane helix</keyword>
<keyword evidence="1" id="KW-0472">Membrane</keyword>
<organism evidence="2">
    <name type="scientific">Myoviridae sp. ctgpD8</name>
    <dbReference type="NCBI Taxonomy" id="2825149"/>
    <lineage>
        <taxon>Viruses</taxon>
        <taxon>Duplodnaviria</taxon>
        <taxon>Heunggongvirae</taxon>
        <taxon>Uroviricota</taxon>
        <taxon>Caudoviricetes</taxon>
    </lineage>
</organism>
<proteinExistence type="predicted"/>
<protein>
    <submittedName>
        <fullName evidence="2">Uncharacterized protein</fullName>
    </submittedName>
</protein>
<evidence type="ECO:0000256" key="1">
    <source>
        <dbReference type="SAM" id="Phobius"/>
    </source>
</evidence>
<keyword evidence="1" id="KW-0812">Transmembrane</keyword>
<name>A0A8S5QIC0_9CAUD</name>
<feature type="transmembrane region" description="Helical" evidence="1">
    <location>
        <begin position="12"/>
        <end position="36"/>
    </location>
</feature>
<sequence>MTMKTKTITTDLAMSIAAAAFLVGIVAGMIILKIILS</sequence>
<accession>A0A8S5QIC0</accession>
<evidence type="ECO:0000313" key="2">
    <source>
        <dbReference type="EMBL" id="DAE18529.1"/>
    </source>
</evidence>
<reference evidence="2" key="1">
    <citation type="journal article" date="2021" name="Proc. Natl. Acad. Sci. U.S.A.">
        <title>A Catalog of Tens of Thousands of Viruses from Human Metagenomes Reveals Hidden Associations with Chronic Diseases.</title>
        <authorList>
            <person name="Tisza M.J."/>
            <person name="Buck C.B."/>
        </authorList>
    </citation>
    <scope>NUCLEOTIDE SEQUENCE</scope>
    <source>
        <strain evidence="2">CtgpD8</strain>
    </source>
</reference>